<comment type="caution">
    <text evidence="1">The sequence shown here is derived from an EMBL/GenBank/DDBJ whole genome shotgun (WGS) entry which is preliminary data.</text>
</comment>
<dbReference type="EMBL" id="PEWZ01000110">
    <property type="protein sequence ID" value="PIU34427.1"/>
    <property type="molecule type" value="Genomic_DNA"/>
</dbReference>
<dbReference type="Proteomes" id="UP000229502">
    <property type="component" value="Unassembled WGS sequence"/>
</dbReference>
<name>A0A2M6YR17_9BACT</name>
<evidence type="ECO:0000313" key="1">
    <source>
        <dbReference type="EMBL" id="PIU34427.1"/>
    </source>
</evidence>
<dbReference type="InterPro" id="IPR041025">
    <property type="entry name" value="HNH_repeat"/>
</dbReference>
<gene>
    <name evidence="1" type="ORF">COT03_02285</name>
</gene>
<dbReference type="AlphaFoldDB" id="A0A2M6YR17"/>
<evidence type="ECO:0000313" key="2">
    <source>
        <dbReference type="Proteomes" id="UP000229502"/>
    </source>
</evidence>
<organism evidence="1 2">
    <name type="scientific">Candidatus Shapirobacteria bacterium CG07_land_8_20_14_0_80_39_18</name>
    <dbReference type="NCBI Taxonomy" id="1974882"/>
    <lineage>
        <taxon>Bacteria</taxon>
        <taxon>Candidatus Shapironibacteriota</taxon>
    </lineage>
</organism>
<feature type="non-terminal residue" evidence="1">
    <location>
        <position position="204"/>
    </location>
</feature>
<proteinExistence type="predicted"/>
<accession>A0A2M6YR17</accession>
<reference evidence="2" key="1">
    <citation type="submission" date="2017-09" db="EMBL/GenBank/DDBJ databases">
        <title>Depth-based differentiation of microbial function through sediment-hosted aquifers and enrichment of novel symbionts in the deep terrestrial subsurface.</title>
        <authorList>
            <person name="Probst A.J."/>
            <person name="Ladd B."/>
            <person name="Jarett J.K."/>
            <person name="Geller-Mcgrath D.E."/>
            <person name="Sieber C.M.K."/>
            <person name="Emerson J.B."/>
            <person name="Anantharaman K."/>
            <person name="Thomas B.C."/>
            <person name="Malmstrom R."/>
            <person name="Stieglmeier M."/>
            <person name="Klingl A."/>
            <person name="Woyke T."/>
            <person name="Ryan C.M."/>
            <person name="Banfield J.F."/>
        </authorList>
    </citation>
    <scope>NUCLEOTIDE SEQUENCE [LARGE SCALE GENOMIC DNA]</scope>
</reference>
<sequence>MKYVKVSCCYCGKNFPKEVRRFNEAKKNGWKIYCSLNCQKLSKNKRVKIKCGSPLCNKFILRDPSDIPESGICYCSCSCAAVVNNKKFPKRKPVIKPIVPKICKKCKKEFYDDKERKYCSPACYSKRPIFPAEKIIEEIKEFYEKNGRIPVKREYHAYRVARFRFGTWNKAIKAAGFDPNPVLFAKKHVAKDSHICDSLSEMII</sequence>
<protein>
    <submittedName>
        <fullName evidence="1">Uncharacterized protein</fullName>
    </submittedName>
</protein>
<dbReference type="Pfam" id="PF18780">
    <property type="entry name" value="HNH_repeat"/>
    <property type="match status" value="1"/>
</dbReference>